<evidence type="ECO:0000256" key="2">
    <source>
        <dbReference type="ARBA" id="ARBA00022618"/>
    </source>
</evidence>
<dbReference type="GO" id="GO:0032153">
    <property type="term" value="C:cell division site"/>
    <property type="evidence" value="ECO:0007669"/>
    <property type="project" value="TreeGrafter"/>
</dbReference>
<keyword evidence="4 5" id="KW-0131">Cell cycle</keyword>
<comment type="subcellular location">
    <subcellularLocation>
        <location evidence="5">Cytoplasm</location>
    </subcellularLocation>
    <text evidence="5">Localizes to mid-cell in an FtsZ-dependent manner.</text>
</comment>
<evidence type="ECO:0000256" key="5">
    <source>
        <dbReference type="HAMAP-Rule" id="MF_01092"/>
    </source>
</evidence>
<dbReference type="RefSeq" id="WP_115591369.1">
    <property type="nucleotide sequence ID" value="NZ_QRHA01000001.1"/>
</dbReference>
<proteinExistence type="inferred from homology"/>
<dbReference type="GO" id="GO:0005737">
    <property type="term" value="C:cytoplasm"/>
    <property type="evidence" value="ECO:0007669"/>
    <property type="project" value="UniProtKB-SubCell"/>
</dbReference>
<sequence length="250" mass="29131">MTTTVFEFPLKEKVRNYLRIEQLLVQLKTASGNSQSAIHMYFFEQLFTLLDLFDRIDVRSDVLKDLDGHEKNLRYWSRHPNIDSSALEEALNSILDLRKRLKDSRKFGSLLKDDKLLSSIRQRFAIPGGTCGFDLPNLHYWLHLPVTERQPIMKGWLDNLSVLEEAIATSLSFLRERGHFHTTTAVNGFYQDVAEDKNELIRIRYQSDQGYYPTLSGNKYRFALRFIWFEPKDNQITGVDNDVTFDLAAC</sequence>
<keyword evidence="7" id="KW-1185">Reference proteome</keyword>
<comment type="similarity">
    <text evidence="5">Belongs to the ZapD family.</text>
</comment>
<evidence type="ECO:0000313" key="6">
    <source>
        <dbReference type="EMBL" id="RDV29079.1"/>
    </source>
</evidence>
<organism evidence="6 7">
    <name type="scientific">Alteromonas aestuariivivens</name>
    <dbReference type="NCBI Taxonomy" id="1938339"/>
    <lineage>
        <taxon>Bacteria</taxon>
        <taxon>Pseudomonadati</taxon>
        <taxon>Pseudomonadota</taxon>
        <taxon>Gammaproteobacteria</taxon>
        <taxon>Alteromonadales</taxon>
        <taxon>Alteromonadaceae</taxon>
        <taxon>Alteromonas/Salinimonas group</taxon>
        <taxon>Alteromonas</taxon>
    </lineage>
</organism>
<comment type="function">
    <text evidence="5">Cell division factor that enhances FtsZ-ring assembly. Directly interacts with FtsZ and promotes bundling of FtsZ protofilaments, with a reduction in FtsZ GTPase activity.</text>
</comment>
<dbReference type="Pfam" id="PF07072">
    <property type="entry name" value="ZapD"/>
    <property type="match status" value="1"/>
</dbReference>
<reference evidence="7" key="1">
    <citation type="submission" date="2018-08" db="EMBL/GenBank/DDBJ databases">
        <authorList>
            <person name="Zhang J."/>
            <person name="Du Z.-J."/>
        </authorList>
    </citation>
    <scope>NUCLEOTIDE SEQUENCE [LARGE SCALE GENOMIC DNA]</scope>
    <source>
        <strain evidence="7">KCTC 52655</strain>
    </source>
</reference>
<evidence type="ECO:0000256" key="4">
    <source>
        <dbReference type="ARBA" id="ARBA00023306"/>
    </source>
</evidence>
<protein>
    <recommendedName>
        <fullName evidence="5">Cell division protein ZapD</fullName>
    </recommendedName>
    <alternativeName>
        <fullName evidence="5">Z ring-associated protein D</fullName>
    </alternativeName>
</protein>
<dbReference type="Proteomes" id="UP000256561">
    <property type="component" value="Unassembled WGS sequence"/>
</dbReference>
<gene>
    <name evidence="5" type="primary">zapD</name>
    <name evidence="6" type="ORF">DXV75_01020</name>
</gene>
<dbReference type="HAMAP" id="MF_01092">
    <property type="entry name" value="ZapD"/>
    <property type="match status" value="1"/>
</dbReference>
<dbReference type="NCBIfam" id="NF003656">
    <property type="entry name" value="PRK05287.1-4"/>
    <property type="match status" value="1"/>
</dbReference>
<dbReference type="InterPro" id="IPR027462">
    <property type="entry name" value="ZapD_C"/>
</dbReference>
<dbReference type="OrthoDB" id="5294622at2"/>
<evidence type="ECO:0000256" key="1">
    <source>
        <dbReference type="ARBA" id="ARBA00022490"/>
    </source>
</evidence>
<dbReference type="NCBIfam" id="NF003655">
    <property type="entry name" value="PRK05287.1-3"/>
    <property type="match status" value="1"/>
</dbReference>
<dbReference type="AlphaFoldDB" id="A0A3D8MDY6"/>
<dbReference type="EMBL" id="QRHA01000001">
    <property type="protein sequence ID" value="RDV29079.1"/>
    <property type="molecule type" value="Genomic_DNA"/>
</dbReference>
<name>A0A3D8MDY6_9ALTE</name>
<comment type="subunit">
    <text evidence="5">Interacts with FtsZ.</text>
</comment>
<accession>A0A3D8MDY6</accession>
<dbReference type="PANTHER" id="PTHR39455:SF1">
    <property type="entry name" value="CELL DIVISION PROTEIN ZAPD"/>
    <property type="match status" value="1"/>
</dbReference>
<keyword evidence="1 5" id="KW-0963">Cytoplasm</keyword>
<keyword evidence="2 5" id="KW-0132">Cell division</keyword>
<dbReference type="InterPro" id="IPR036268">
    <property type="entry name" value="ZapD_sf"/>
</dbReference>
<dbReference type="GO" id="GO:0043093">
    <property type="term" value="P:FtsZ-dependent cytokinesis"/>
    <property type="evidence" value="ECO:0007669"/>
    <property type="project" value="UniProtKB-UniRule"/>
</dbReference>
<dbReference type="PANTHER" id="PTHR39455">
    <property type="entry name" value="CELL DIVISION PROTEIN ZAPD"/>
    <property type="match status" value="1"/>
</dbReference>
<evidence type="ECO:0000256" key="3">
    <source>
        <dbReference type="ARBA" id="ARBA00023210"/>
    </source>
</evidence>
<keyword evidence="3 5" id="KW-0717">Septation</keyword>
<dbReference type="Gene3D" id="2.60.440.10">
    <property type="entry name" value="YacF-like domains"/>
    <property type="match status" value="1"/>
</dbReference>
<dbReference type="SUPFAM" id="SSF160950">
    <property type="entry name" value="YacF-like"/>
    <property type="match status" value="1"/>
</dbReference>
<comment type="caution">
    <text evidence="6">The sequence shown here is derived from an EMBL/GenBank/DDBJ whole genome shotgun (WGS) entry which is preliminary data.</text>
</comment>
<dbReference type="Gene3D" id="1.10.3900.10">
    <property type="entry name" value="YacF-like"/>
    <property type="match status" value="1"/>
</dbReference>
<dbReference type="GO" id="GO:0000917">
    <property type="term" value="P:division septum assembly"/>
    <property type="evidence" value="ECO:0007669"/>
    <property type="project" value="UniProtKB-KW"/>
</dbReference>
<evidence type="ECO:0000313" key="7">
    <source>
        <dbReference type="Proteomes" id="UP000256561"/>
    </source>
</evidence>
<dbReference type="InterPro" id="IPR009777">
    <property type="entry name" value="ZapD"/>
</dbReference>